<feature type="region of interest" description="Disordered" evidence="1">
    <location>
        <begin position="312"/>
        <end position="488"/>
    </location>
</feature>
<gene>
    <name evidence="3" type="ORF">FALBO_9748</name>
</gene>
<accession>A0A8H4L5Q5</accession>
<dbReference type="Proteomes" id="UP000554235">
    <property type="component" value="Unassembled WGS sequence"/>
</dbReference>
<feature type="compositionally biased region" description="Low complexity" evidence="1">
    <location>
        <begin position="440"/>
        <end position="456"/>
    </location>
</feature>
<evidence type="ECO:0000313" key="3">
    <source>
        <dbReference type="EMBL" id="KAF4463432.1"/>
    </source>
</evidence>
<sequence>MHLNAPVPRGWEALNELQPRQRNDTNSDSNDGGGGGDKNTVVFILTATPQFKIIASVIAFTVVIALWIILSKRKKKSKPTENKKPGFFGRLTGRSRQGDYQQTAGEDGGESGRQSHQLDSTSSQRTGNSASSRNNQTNRNNTTAGATVDRNTSVRSVLTLPAYRQSANHNEQVLGREGERDGVDVIIDLPTAEEEEESRNDEMETLYQIRLARRQMLAEREERRERRREARTRNDYRTLEQLRAETRAANEDNTITDLRQAVDQIKDNRQRSVSSVSYADVGIAHHDGTRIRANSTESERVGLLSDAASMSLGHQRGRSASSAASHNDDFSSLAPARSHGGSRSATPSLHADRAGSSPELVEADLGDENMPPPEYEDIPLNDDLRSTTPLDEPPPDYPGPCRSASQRTQRTTTTVTTTELDLGSGQQEAEVGPAEHAGDGRNSSNNSSPSRGVGNVPQLPSLRISRLPEIVIEPSSAHPRDNDRRSPR</sequence>
<feature type="region of interest" description="Disordered" evidence="1">
    <location>
        <begin position="74"/>
        <end position="153"/>
    </location>
</feature>
<feature type="compositionally biased region" description="Polar residues" evidence="1">
    <location>
        <begin position="112"/>
        <end position="127"/>
    </location>
</feature>
<keyword evidence="4" id="KW-1185">Reference proteome</keyword>
<name>A0A8H4L5Q5_9HYPO</name>
<protein>
    <submittedName>
        <fullName evidence="3">Growth arrest and DNA-damage-inducible s-interacting 1 domain-containing</fullName>
    </submittedName>
</protein>
<evidence type="ECO:0000256" key="1">
    <source>
        <dbReference type="SAM" id="MobiDB-lite"/>
    </source>
</evidence>
<proteinExistence type="predicted"/>
<keyword evidence="2" id="KW-1133">Transmembrane helix</keyword>
<reference evidence="3 4" key="1">
    <citation type="submission" date="2020-01" db="EMBL/GenBank/DDBJ databases">
        <title>Identification and distribution of gene clusters putatively required for synthesis of sphingolipid metabolism inhibitors in phylogenetically diverse species of the filamentous fungus Fusarium.</title>
        <authorList>
            <person name="Kim H.-S."/>
            <person name="Busman M."/>
            <person name="Brown D.W."/>
            <person name="Divon H."/>
            <person name="Uhlig S."/>
            <person name="Proctor R.H."/>
        </authorList>
    </citation>
    <scope>NUCLEOTIDE SEQUENCE [LARGE SCALE GENOMIC DNA]</scope>
    <source>
        <strain evidence="3 4">NRRL 20459</strain>
    </source>
</reference>
<evidence type="ECO:0000256" key="2">
    <source>
        <dbReference type="SAM" id="Phobius"/>
    </source>
</evidence>
<feature type="compositionally biased region" description="Low complexity" evidence="1">
    <location>
        <begin position="128"/>
        <end position="147"/>
    </location>
</feature>
<comment type="caution">
    <text evidence="3">The sequence shown here is derived from an EMBL/GenBank/DDBJ whole genome shotgun (WGS) entry which is preliminary data.</text>
</comment>
<dbReference type="OrthoDB" id="5376312at2759"/>
<dbReference type="EMBL" id="JAADYS010001356">
    <property type="protein sequence ID" value="KAF4463432.1"/>
    <property type="molecule type" value="Genomic_DNA"/>
</dbReference>
<feature type="transmembrane region" description="Helical" evidence="2">
    <location>
        <begin position="53"/>
        <end position="70"/>
    </location>
</feature>
<dbReference type="AlphaFoldDB" id="A0A8H4L5Q5"/>
<feature type="compositionally biased region" description="Basic and acidic residues" evidence="1">
    <location>
        <begin position="478"/>
        <end position="488"/>
    </location>
</feature>
<organism evidence="3 4">
    <name type="scientific">Fusarium albosuccineum</name>
    <dbReference type="NCBI Taxonomy" id="1237068"/>
    <lineage>
        <taxon>Eukaryota</taxon>
        <taxon>Fungi</taxon>
        <taxon>Dikarya</taxon>
        <taxon>Ascomycota</taxon>
        <taxon>Pezizomycotina</taxon>
        <taxon>Sordariomycetes</taxon>
        <taxon>Hypocreomycetidae</taxon>
        <taxon>Hypocreales</taxon>
        <taxon>Nectriaceae</taxon>
        <taxon>Fusarium</taxon>
        <taxon>Fusarium decemcellulare species complex</taxon>
    </lineage>
</organism>
<keyword evidence="2" id="KW-0472">Membrane</keyword>
<evidence type="ECO:0000313" key="4">
    <source>
        <dbReference type="Proteomes" id="UP000554235"/>
    </source>
</evidence>
<feature type="compositionally biased region" description="Polar residues" evidence="1">
    <location>
        <begin position="94"/>
        <end position="104"/>
    </location>
</feature>
<keyword evidence="2" id="KW-0812">Transmembrane</keyword>
<feature type="compositionally biased region" description="Low complexity" evidence="1">
    <location>
        <begin position="406"/>
        <end position="418"/>
    </location>
</feature>